<evidence type="ECO:0000313" key="2">
    <source>
        <dbReference type="EMBL" id="RAJ11109.1"/>
    </source>
</evidence>
<feature type="transmembrane region" description="Helical" evidence="1">
    <location>
        <begin position="184"/>
        <end position="201"/>
    </location>
</feature>
<comment type="caution">
    <text evidence="2">The sequence shown here is derived from an EMBL/GenBank/DDBJ whole genome shotgun (WGS) entry which is preliminary data.</text>
</comment>
<keyword evidence="1" id="KW-1133">Transmembrane helix</keyword>
<accession>A0A327R2P4</accession>
<sequence length="439" mass="50415">MRNPLSFSFQKPTPWLYFVLVIVVPIFLGISVAYWYPRSAWLFALSMVVPLVVGMILLLRNRRGKDEIVFTRDGFDSLVYGNIAYSDIVKIHNSVWLPKPSLKLSLKNGKKATWLLSYRANLFNNEEDIIQFERFTAQLTMELLKFEKKNPFTYIVNEPSATNIPEGALSRQAQQSTARNKRPTWMIPVTAVFAITAFIRTCGKDLFKRKEPDFAKYAMEQRARYEENIDRSKAVIDSFVRSQGAMYLYTNDTAAKLVMLPDVAVVDVTGIEMFRNQMANDSLEKYIQHPDSFAYKTIVISGRTFKPMTKTILNMNDSANTTLYFRVYDSTLHIINGYDRRRNPGPVDSSKFPVFDMTTAIPVYDVKDVYTPISETFPGMHMMLAQVKHRPTTFKIYLTGRENEGVTREVFDRSVAALEKQLKAVEVDVSGFVKKTFNE</sequence>
<name>A0A327R2P4_9BACT</name>
<dbReference type="Proteomes" id="UP000249547">
    <property type="component" value="Unassembled WGS sequence"/>
</dbReference>
<keyword evidence="3" id="KW-1185">Reference proteome</keyword>
<keyword evidence="1" id="KW-0812">Transmembrane</keyword>
<proteinExistence type="predicted"/>
<reference evidence="2 3" key="1">
    <citation type="submission" date="2018-06" db="EMBL/GenBank/DDBJ databases">
        <title>Genomic Encyclopedia of Archaeal and Bacterial Type Strains, Phase II (KMG-II): from individual species to whole genera.</title>
        <authorList>
            <person name="Goeker M."/>
        </authorList>
    </citation>
    <scope>NUCLEOTIDE SEQUENCE [LARGE SCALE GENOMIC DNA]</scope>
    <source>
        <strain evidence="2 3">DSM 23857</strain>
    </source>
</reference>
<dbReference type="OrthoDB" id="6181406at2"/>
<organism evidence="2 3">
    <name type="scientific">Chitinophaga skermanii</name>
    <dbReference type="NCBI Taxonomy" id="331697"/>
    <lineage>
        <taxon>Bacteria</taxon>
        <taxon>Pseudomonadati</taxon>
        <taxon>Bacteroidota</taxon>
        <taxon>Chitinophagia</taxon>
        <taxon>Chitinophagales</taxon>
        <taxon>Chitinophagaceae</taxon>
        <taxon>Chitinophaga</taxon>
    </lineage>
</organism>
<dbReference type="EMBL" id="QLLL01000001">
    <property type="protein sequence ID" value="RAJ11109.1"/>
    <property type="molecule type" value="Genomic_DNA"/>
</dbReference>
<evidence type="ECO:0000313" key="3">
    <source>
        <dbReference type="Proteomes" id="UP000249547"/>
    </source>
</evidence>
<feature type="transmembrane region" description="Helical" evidence="1">
    <location>
        <begin position="41"/>
        <end position="59"/>
    </location>
</feature>
<feature type="transmembrane region" description="Helical" evidence="1">
    <location>
        <begin position="15"/>
        <end position="35"/>
    </location>
</feature>
<dbReference type="AlphaFoldDB" id="A0A327R2P4"/>
<protein>
    <submittedName>
        <fullName evidence="2">Uncharacterized protein</fullName>
    </submittedName>
</protein>
<keyword evidence="1" id="KW-0472">Membrane</keyword>
<dbReference type="RefSeq" id="WP_111596205.1">
    <property type="nucleotide sequence ID" value="NZ_QLLL01000001.1"/>
</dbReference>
<gene>
    <name evidence="2" type="ORF">LX64_00717</name>
</gene>
<evidence type="ECO:0000256" key="1">
    <source>
        <dbReference type="SAM" id="Phobius"/>
    </source>
</evidence>